<keyword evidence="3 14" id="KW-0813">Transport</keyword>
<dbReference type="GO" id="GO:0009279">
    <property type="term" value="C:cell outer membrane"/>
    <property type="evidence" value="ECO:0007669"/>
    <property type="project" value="UniProtKB-SubCell"/>
</dbReference>
<keyword evidence="8" id="KW-0408">Iron</keyword>
<dbReference type="InterPro" id="IPR039426">
    <property type="entry name" value="TonB-dep_rcpt-like"/>
</dbReference>
<comment type="caution">
    <text evidence="20">The sequence shown here is derived from an EMBL/GenBank/DDBJ whole genome shotgun (WGS) entry which is preliminary data.</text>
</comment>
<dbReference type="SUPFAM" id="SSF56935">
    <property type="entry name" value="Porins"/>
    <property type="match status" value="1"/>
</dbReference>
<dbReference type="Pfam" id="PF00593">
    <property type="entry name" value="TonB_dep_Rec_b-barrel"/>
    <property type="match status" value="1"/>
</dbReference>
<dbReference type="GO" id="GO:0015344">
    <property type="term" value="F:siderophore uptake transmembrane transporter activity"/>
    <property type="evidence" value="ECO:0007669"/>
    <property type="project" value="TreeGrafter"/>
</dbReference>
<evidence type="ECO:0000256" key="15">
    <source>
        <dbReference type="PROSITE-ProRule" id="PRU10143"/>
    </source>
</evidence>
<evidence type="ECO:0000259" key="18">
    <source>
        <dbReference type="Pfam" id="PF00593"/>
    </source>
</evidence>
<evidence type="ECO:0000256" key="10">
    <source>
        <dbReference type="ARBA" id="ARBA00023077"/>
    </source>
</evidence>
<proteinExistence type="inferred from homology"/>
<dbReference type="CDD" id="cd01347">
    <property type="entry name" value="ligand_gated_channel"/>
    <property type="match status" value="1"/>
</dbReference>
<evidence type="ECO:0000256" key="1">
    <source>
        <dbReference type="ARBA" id="ARBA00004571"/>
    </source>
</evidence>
<evidence type="ECO:0000256" key="6">
    <source>
        <dbReference type="ARBA" id="ARBA00022692"/>
    </source>
</evidence>
<evidence type="ECO:0000259" key="19">
    <source>
        <dbReference type="Pfam" id="PF07715"/>
    </source>
</evidence>
<dbReference type="InterPro" id="IPR036942">
    <property type="entry name" value="Beta-barrel_TonB_sf"/>
</dbReference>
<feature type="signal peptide" evidence="17">
    <location>
        <begin position="1"/>
        <end position="27"/>
    </location>
</feature>
<gene>
    <name evidence="20" type="ORF">JF539_23040</name>
</gene>
<evidence type="ECO:0000256" key="4">
    <source>
        <dbReference type="ARBA" id="ARBA00022452"/>
    </source>
</evidence>
<feature type="domain" description="TonB-dependent receptor-like beta-barrel" evidence="18">
    <location>
        <begin position="241"/>
        <end position="686"/>
    </location>
</feature>
<dbReference type="InterPro" id="IPR010105">
    <property type="entry name" value="TonB_sidphr_rcpt"/>
</dbReference>
<dbReference type="Proteomes" id="UP000664096">
    <property type="component" value="Unassembled WGS sequence"/>
</dbReference>
<evidence type="ECO:0000256" key="12">
    <source>
        <dbReference type="ARBA" id="ARBA00023170"/>
    </source>
</evidence>
<evidence type="ECO:0000256" key="7">
    <source>
        <dbReference type="ARBA" id="ARBA00022729"/>
    </source>
</evidence>
<dbReference type="FunFam" id="2.170.130.10:FF:000001">
    <property type="entry name" value="Catecholate siderophore TonB-dependent receptor"/>
    <property type="match status" value="1"/>
</dbReference>
<comment type="subcellular location">
    <subcellularLocation>
        <location evidence="1 14">Cell outer membrane</location>
        <topology evidence="1 14">Multi-pass membrane protein</topology>
    </subcellularLocation>
</comment>
<evidence type="ECO:0000256" key="8">
    <source>
        <dbReference type="ARBA" id="ARBA00023004"/>
    </source>
</evidence>
<keyword evidence="12 20" id="KW-0675">Receptor</keyword>
<evidence type="ECO:0000256" key="17">
    <source>
        <dbReference type="SAM" id="SignalP"/>
    </source>
</evidence>
<evidence type="ECO:0000313" key="21">
    <source>
        <dbReference type="Proteomes" id="UP000664096"/>
    </source>
</evidence>
<dbReference type="AlphaFoldDB" id="A0A939EJ50"/>
<keyword evidence="9" id="KW-0406">Ion transport</keyword>
<evidence type="ECO:0000313" key="20">
    <source>
        <dbReference type="EMBL" id="MBN9673253.1"/>
    </source>
</evidence>
<organism evidence="20 21">
    <name type="scientific">Roseibium aggregatum</name>
    <dbReference type="NCBI Taxonomy" id="187304"/>
    <lineage>
        <taxon>Bacteria</taxon>
        <taxon>Pseudomonadati</taxon>
        <taxon>Pseudomonadota</taxon>
        <taxon>Alphaproteobacteria</taxon>
        <taxon>Hyphomicrobiales</taxon>
        <taxon>Stappiaceae</taxon>
        <taxon>Roseibium</taxon>
    </lineage>
</organism>
<name>A0A939EJ50_9HYPH</name>
<keyword evidence="7 17" id="KW-0732">Signal</keyword>
<evidence type="ECO:0000256" key="9">
    <source>
        <dbReference type="ARBA" id="ARBA00023065"/>
    </source>
</evidence>
<dbReference type="RefSeq" id="WP_207143099.1">
    <property type="nucleotide sequence ID" value="NZ_JAEKJZ010000006.1"/>
</dbReference>
<evidence type="ECO:0000256" key="5">
    <source>
        <dbReference type="ARBA" id="ARBA00022496"/>
    </source>
</evidence>
<dbReference type="NCBIfam" id="TIGR01783">
    <property type="entry name" value="TonB-siderophor"/>
    <property type="match status" value="1"/>
</dbReference>
<evidence type="ECO:0000256" key="2">
    <source>
        <dbReference type="ARBA" id="ARBA00009810"/>
    </source>
</evidence>
<sequence>MFRVTTAMTAACFAGSASSLAMSAAYAQDTIVNLETVVVSAEDDESATGPVEGYIAKASQTGTKTDTPLSKIPQSVTVVPADQIADQGAETLAETFRYSAGIYSEYRGDSTVTDEVFIRGFEFVPIYVNGLDYGTNRLGSIDPYLLERVEILRGPSSVLYGQATPGGLVNLVTKKPTGETKREVELGGGIDNAIGLGVDFQGTFDENKVWSYRFVGKAERSDTEIADYIEQSVSIAPSLRWQPTEDTSLTLLSIYNHQPDAGYRNFRPAEGTLYSAQAGWIPEDFDFSHPDVEQSIVTQFQLGYEFEHRFNEVFQVRQNAAYNIIDTSFSSVLHRRITGNTLFDGGNPATGTASRRDTDIHQFVIDNQLQSDFQTGSLGHTLLTGLDYKFTSENYIWSIDANAPNIPDWTNPTYPAYTPNWTVRSNYVTDASQIGLYAQDQIEFGNLNISLGGRYDWAQAEIDNETGTDFSYFDSAFSGRAGAIYNFNNGISPYVSYSTSFEPSLELDHNNEPLEPTTAQQVEAGVKYATADGNIQVIASLYQIHQQNVQSSPDGGTTILQTGEIRSRGFEVEARAQLTENLALIGALGYVDAEITKDEDPANVGLVPDMVPDVTASLWGKYEFLDGRLDGLGLGLGVRYIGESLDTTNTLTVKSATLLDAMASYDFGAVSNRFDGVSLQVNGTNILDRRYVSACASSAACWNGQGRTVTAKLKYTW</sequence>
<keyword evidence="13 14" id="KW-0998">Cell outer membrane</keyword>
<feature type="domain" description="TonB-dependent receptor plug" evidence="19">
    <location>
        <begin position="69"/>
        <end position="167"/>
    </location>
</feature>
<dbReference type="Pfam" id="PF07715">
    <property type="entry name" value="Plug"/>
    <property type="match status" value="1"/>
</dbReference>
<comment type="similarity">
    <text evidence="2 14 16">Belongs to the TonB-dependent receptor family.</text>
</comment>
<keyword evidence="11 14" id="KW-0472">Membrane</keyword>
<evidence type="ECO:0000256" key="11">
    <source>
        <dbReference type="ARBA" id="ARBA00023136"/>
    </source>
</evidence>
<protein>
    <submittedName>
        <fullName evidence="20">TonB-dependent siderophore receptor</fullName>
    </submittedName>
</protein>
<dbReference type="PROSITE" id="PS00430">
    <property type="entry name" value="TONB_DEPENDENT_REC_1"/>
    <property type="match status" value="1"/>
</dbReference>
<dbReference type="GO" id="GO:0038023">
    <property type="term" value="F:signaling receptor activity"/>
    <property type="evidence" value="ECO:0007669"/>
    <property type="project" value="InterPro"/>
</dbReference>
<dbReference type="PROSITE" id="PS52016">
    <property type="entry name" value="TONB_DEPENDENT_REC_3"/>
    <property type="match status" value="1"/>
</dbReference>
<evidence type="ECO:0000256" key="3">
    <source>
        <dbReference type="ARBA" id="ARBA00022448"/>
    </source>
</evidence>
<reference evidence="20" key="1">
    <citation type="submission" date="2020-12" db="EMBL/GenBank/DDBJ databases">
        <title>Oil enriched cultivation method for isolating marine PHA-producing bacteria.</title>
        <authorList>
            <person name="Zheng W."/>
            <person name="Yu S."/>
            <person name="Huang Y."/>
        </authorList>
    </citation>
    <scope>NUCLEOTIDE SEQUENCE</scope>
    <source>
        <strain evidence="20">SY-2-12</strain>
    </source>
</reference>
<keyword evidence="5" id="KW-0410">Iron transport</keyword>
<keyword evidence="4 14" id="KW-1134">Transmembrane beta strand</keyword>
<accession>A0A939EJ50</accession>
<dbReference type="PANTHER" id="PTHR32552:SF68">
    <property type="entry name" value="FERRICHROME OUTER MEMBRANE TRANSPORTER_PHAGE RECEPTOR"/>
    <property type="match status" value="1"/>
</dbReference>
<dbReference type="InterPro" id="IPR012910">
    <property type="entry name" value="Plug_dom"/>
</dbReference>
<keyword evidence="10 15" id="KW-0798">TonB box</keyword>
<dbReference type="GO" id="GO:0015891">
    <property type="term" value="P:siderophore transport"/>
    <property type="evidence" value="ECO:0007669"/>
    <property type="project" value="InterPro"/>
</dbReference>
<dbReference type="Gene3D" id="2.170.130.10">
    <property type="entry name" value="TonB-dependent receptor, plug domain"/>
    <property type="match status" value="1"/>
</dbReference>
<dbReference type="Gene3D" id="2.40.170.20">
    <property type="entry name" value="TonB-dependent receptor, beta-barrel domain"/>
    <property type="match status" value="1"/>
</dbReference>
<dbReference type="InterPro" id="IPR037066">
    <property type="entry name" value="Plug_dom_sf"/>
</dbReference>
<dbReference type="InterPro" id="IPR010916">
    <property type="entry name" value="TonB_box_CS"/>
</dbReference>
<dbReference type="EMBL" id="JAEKJZ010000006">
    <property type="protein sequence ID" value="MBN9673253.1"/>
    <property type="molecule type" value="Genomic_DNA"/>
</dbReference>
<feature type="chain" id="PRO_5036888707" evidence="17">
    <location>
        <begin position="28"/>
        <end position="717"/>
    </location>
</feature>
<dbReference type="PANTHER" id="PTHR32552">
    <property type="entry name" value="FERRICHROME IRON RECEPTOR-RELATED"/>
    <property type="match status" value="1"/>
</dbReference>
<feature type="short sequence motif" description="TonB box" evidence="15">
    <location>
        <begin position="36"/>
        <end position="42"/>
    </location>
</feature>
<evidence type="ECO:0000256" key="14">
    <source>
        <dbReference type="PROSITE-ProRule" id="PRU01360"/>
    </source>
</evidence>
<evidence type="ECO:0000256" key="13">
    <source>
        <dbReference type="ARBA" id="ARBA00023237"/>
    </source>
</evidence>
<keyword evidence="6 14" id="KW-0812">Transmembrane</keyword>
<dbReference type="InterPro" id="IPR000531">
    <property type="entry name" value="Beta-barrel_TonB"/>
</dbReference>
<evidence type="ECO:0000256" key="16">
    <source>
        <dbReference type="RuleBase" id="RU003357"/>
    </source>
</evidence>